<comment type="caution">
    <text evidence="1">The sequence shown here is derived from an EMBL/GenBank/DDBJ whole genome shotgun (WGS) entry which is preliminary data.</text>
</comment>
<dbReference type="AlphaFoldDB" id="A0A845GH78"/>
<reference evidence="1" key="1">
    <citation type="submission" date="2019-12" db="EMBL/GenBank/DDBJ databases">
        <title>Novel species isolated from a subtropical stream in China.</title>
        <authorList>
            <person name="Lu H."/>
        </authorList>
    </citation>
    <scope>NUCLEOTIDE SEQUENCE [LARGE SCALE GENOMIC DNA]</scope>
    <source>
        <strain evidence="1">FT81W</strain>
    </source>
</reference>
<evidence type="ECO:0000313" key="1">
    <source>
        <dbReference type="EMBL" id="MYM92646.1"/>
    </source>
</evidence>
<dbReference type="Proteomes" id="UP000447355">
    <property type="component" value="Unassembled WGS sequence"/>
</dbReference>
<organism evidence="1 2">
    <name type="scientific">Duganella vulcania</name>
    <dbReference type="NCBI Taxonomy" id="2692166"/>
    <lineage>
        <taxon>Bacteria</taxon>
        <taxon>Pseudomonadati</taxon>
        <taxon>Pseudomonadota</taxon>
        <taxon>Betaproteobacteria</taxon>
        <taxon>Burkholderiales</taxon>
        <taxon>Oxalobacteraceae</taxon>
        <taxon>Telluria group</taxon>
        <taxon>Duganella</taxon>
    </lineage>
</organism>
<name>A0A845GH78_9BURK</name>
<protein>
    <submittedName>
        <fullName evidence="1">Uncharacterized protein</fullName>
    </submittedName>
</protein>
<accession>A0A845GH78</accession>
<dbReference type="RefSeq" id="WP_161081905.1">
    <property type="nucleotide sequence ID" value="NZ_WWCX01000001.1"/>
</dbReference>
<proteinExistence type="predicted"/>
<dbReference type="EMBL" id="WWCX01000001">
    <property type="protein sequence ID" value="MYM92646.1"/>
    <property type="molecule type" value="Genomic_DNA"/>
</dbReference>
<gene>
    <name evidence="1" type="ORF">GTP90_02085</name>
</gene>
<evidence type="ECO:0000313" key="2">
    <source>
        <dbReference type="Proteomes" id="UP000447355"/>
    </source>
</evidence>
<sequence length="82" mass="9203">MISTAFQVTEIDIENVLRDYSLRVTDTQGKSFEMMAAEVLDEIDSERVEKAALDSGCDLDEQTQGAHDEIHKILVEIGVLEF</sequence>